<dbReference type="eggNOG" id="ENOG502RZ48">
    <property type="taxonomic scope" value="Eukaryota"/>
</dbReference>
<comment type="subcellular location">
    <subcellularLocation>
        <location evidence="1">Golgi apparatus membrane</location>
        <topology evidence="1">Single-pass type II membrane protein</topology>
    </subcellularLocation>
</comment>
<evidence type="ECO:0000256" key="4">
    <source>
        <dbReference type="ARBA" id="ARBA00022676"/>
    </source>
</evidence>
<keyword evidence="8" id="KW-1133">Transmembrane helix</keyword>
<gene>
    <name evidence="12" type="primary">MNT43</name>
    <name evidence="12" type="ORF">PICST_52586</name>
</gene>
<dbReference type="EMBL" id="AAVQ01000001">
    <property type="protein sequence ID" value="EAZ63855.2"/>
    <property type="molecule type" value="Genomic_DNA"/>
</dbReference>
<dbReference type="HOGENOM" id="CLU_015387_0_0_1"/>
<dbReference type="InterPro" id="IPR029044">
    <property type="entry name" value="Nucleotide-diphossugar_trans"/>
</dbReference>
<dbReference type="OMA" id="IWGDKEM"/>
<keyword evidence="9" id="KW-0333">Golgi apparatus</keyword>
<organism evidence="12 13">
    <name type="scientific">Scheffersomyces stipitis (strain ATCC 58785 / CBS 6054 / NBRC 10063 / NRRL Y-11545)</name>
    <name type="common">Yeast</name>
    <name type="synonym">Pichia stipitis</name>
    <dbReference type="NCBI Taxonomy" id="322104"/>
    <lineage>
        <taxon>Eukaryota</taxon>
        <taxon>Fungi</taxon>
        <taxon>Dikarya</taxon>
        <taxon>Ascomycota</taxon>
        <taxon>Saccharomycotina</taxon>
        <taxon>Pichiomycetes</taxon>
        <taxon>Debaryomycetaceae</taxon>
        <taxon>Scheffersomyces</taxon>
    </lineage>
</organism>
<evidence type="ECO:0000256" key="5">
    <source>
        <dbReference type="ARBA" id="ARBA00022679"/>
    </source>
</evidence>
<evidence type="ECO:0000256" key="7">
    <source>
        <dbReference type="ARBA" id="ARBA00022968"/>
    </source>
</evidence>
<dbReference type="GO" id="GO:0046354">
    <property type="term" value="P:mannan biosynthetic process"/>
    <property type="evidence" value="ECO:0007669"/>
    <property type="project" value="UniProtKB-ARBA"/>
</dbReference>
<evidence type="ECO:0000256" key="1">
    <source>
        <dbReference type="ARBA" id="ARBA00004323"/>
    </source>
</evidence>
<dbReference type="KEGG" id="pic:PICST_52586"/>
<protein>
    <submittedName>
        <fullName evidence="12">Mannosyltransferase</fullName>
    </submittedName>
</protein>
<keyword evidence="7" id="KW-0735">Signal-anchor</keyword>
<reference evidence="12 13" key="1">
    <citation type="journal article" date="2007" name="Nat. Biotechnol.">
        <title>Genome sequence of the lignocellulose-bioconverting and xylose-fermenting yeast Pichia stipitis.</title>
        <authorList>
            <person name="Jeffries T.W."/>
            <person name="Grigoriev I.V."/>
            <person name="Grimwood J."/>
            <person name="Laplaza J.M."/>
            <person name="Aerts A."/>
            <person name="Salamov A."/>
            <person name="Schmutz J."/>
            <person name="Lindquist E."/>
            <person name="Dehal P."/>
            <person name="Shapiro H."/>
            <person name="Jin Y.S."/>
            <person name="Passoth V."/>
            <person name="Richardson P.M."/>
        </authorList>
    </citation>
    <scope>NUCLEOTIDE SEQUENCE [LARGE SCALE GENOMIC DNA]</scope>
    <source>
        <strain evidence="13">ATCC 58785 / CBS 6054 / NBRC 10063 / NRRL Y-11545</strain>
    </source>
</reference>
<dbReference type="FunCoup" id="A3GG16">
    <property type="interactions" value="14"/>
</dbReference>
<dbReference type="SUPFAM" id="SSF53448">
    <property type="entry name" value="Nucleotide-diphospho-sugar transferases"/>
    <property type="match status" value="1"/>
</dbReference>
<dbReference type="InterPro" id="IPR022751">
    <property type="entry name" value="Alpha_mannosyltransferase"/>
</dbReference>
<dbReference type="GO" id="GO:0000139">
    <property type="term" value="C:Golgi membrane"/>
    <property type="evidence" value="ECO:0007669"/>
    <property type="project" value="UniProtKB-SubCell"/>
</dbReference>
<dbReference type="PANTHER" id="PTHR31392">
    <property type="entry name" value="ALPHA-1,3-MANNOSYLTRANSFERASE MNN1-RELATED"/>
    <property type="match status" value="1"/>
</dbReference>
<dbReference type="Pfam" id="PF11051">
    <property type="entry name" value="Mannosyl_trans3"/>
    <property type="match status" value="1"/>
</dbReference>
<evidence type="ECO:0000256" key="3">
    <source>
        <dbReference type="ARBA" id="ARBA00009105"/>
    </source>
</evidence>
<comment type="pathway">
    <text evidence="2">Protein modification; protein glycosylation.</text>
</comment>
<dbReference type="InParanoid" id="A3GG16"/>
<dbReference type="UniPathway" id="UPA00378"/>
<dbReference type="STRING" id="322104.A3GG16"/>
<dbReference type="GeneID" id="4851215"/>
<evidence type="ECO:0000256" key="11">
    <source>
        <dbReference type="ARBA" id="ARBA00023180"/>
    </source>
</evidence>
<sequence length="759" mass="88037">MRFTLRRITVLVLTVVSLIMVSLVLISSFSGSYFHRIDKLASEKFDEVGFRNSNLKVRQDFHYSKYVFSGTESFINLFNDDHEKIKSIPLNDKCMAFFKNFEHNNPDWEFDKYDSKGMQYDKDIDKKQRFFEENQKRLLSQRKQDGEPNADVITHEDNKTINVIFKSQVEKTTIIDQGMADTITMMRLYGKCFLNNPDVKETELYNSFTSKLFPYLHNTIPIFETSNSTDPLPEDSWPIYNEINDDYDVVHNAFNSSTDNFIDFIKKNSKGRGIVISATTRHSRDVVKLVRVLRALNNKLPIQIIHKGDINKRSMEFLDIAALADIDFLLSPSISAEHRDFLPELNMLEQYRSFGSEFPKQNIMYVNVANCINRSFKYSFPGYSNKLLALMFTSFEEVMLLDADTVLLMGAEKFFEAPEYKKSGAFFFKDRTLRDYNDFLESNFFTKLMPANENSIETLFDIPLVTEKTLSNKFLTGWRHSQEAGVIVINKVDHLLGLLMTFPLCLWKEPVKSSIWGDKEMYWLGMSMAGDESYEFNKYAAASVGEVTTNPKNKHYSNSKANEICSSHPGHVSSDGKLMWINSGFSFCKKNGYYRDRVKFPFNQYDNKDLAVMFSNPLKVRAALVPPDLPEMRAIGSPIDDTPEKEFKDSWKLRRKDSDEINVNMKDGQSRVDVITDWDPQKGWVKSSVCFGYHYCAYDLVESYNQPDDGSIAYDRGVLFEFDDETSRKYDFLSKVWHTGNSRTRPEGWVYAKMEIRKQ</sequence>
<evidence type="ECO:0000256" key="2">
    <source>
        <dbReference type="ARBA" id="ARBA00004922"/>
    </source>
</evidence>
<evidence type="ECO:0000256" key="6">
    <source>
        <dbReference type="ARBA" id="ARBA00022692"/>
    </source>
</evidence>
<dbReference type="GO" id="GO:0006493">
    <property type="term" value="P:protein O-linked glycosylation"/>
    <property type="evidence" value="ECO:0007669"/>
    <property type="project" value="TreeGrafter"/>
</dbReference>
<evidence type="ECO:0000313" key="13">
    <source>
        <dbReference type="Proteomes" id="UP000002258"/>
    </source>
</evidence>
<dbReference type="PANTHER" id="PTHR31392:SF1">
    <property type="entry name" value="ALPHA-1,3-MANNOSYLTRANSFERASE MNN1-RELATED"/>
    <property type="match status" value="1"/>
</dbReference>
<dbReference type="OrthoDB" id="430354at2759"/>
<keyword evidence="11" id="KW-0325">Glycoprotein</keyword>
<evidence type="ECO:0000256" key="8">
    <source>
        <dbReference type="ARBA" id="ARBA00022989"/>
    </source>
</evidence>
<comment type="caution">
    <text evidence="12">The sequence shown here is derived from an EMBL/GenBank/DDBJ whole genome shotgun (WGS) entry which is preliminary data.</text>
</comment>
<accession>A3GG16</accession>
<keyword evidence="10" id="KW-0472">Membrane</keyword>
<dbReference type="Proteomes" id="UP000002258">
    <property type="component" value="Chromosome 1"/>
</dbReference>
<dbReference type="AlphaFoldDB" id="A3GG16"/>
<keyword evidence="13" id="KW-1185">Reference proteome</keyword>
<evidence type="ECO:0000313" key="12">
    <source>
        <dbReference type="EMBL" id="EAZ63855.2"/>
    </source>
</evidence>
<proteinExistence type="inferred from homology"/>
<evidence type="ECO:0000256" key="10">
    <source>
        <dbReference type="ARBA" id="ARBA00023136"/>
    </source>
</evidence>
<keyword evidence="5 12" id="KW-0808">Transferase</keyword>
<dbReference type="GO" id="GO:0000033">
    <property type="term" value="F:alpha-1,3-mannosyltransferase activity"/>
    <property type="evidence" value="ECO:0007669"/>
    <property type="project" value="TreeGrafter"/>
</dbReference>
<name>A3GG16_PICST</name>
<keyword evidence="4 12" id="KW-0328">Glycosyltransferase</keyword>
<evidence type="ECO:0000256" key="9">
    <source>
        <dbReference type="ARBA" id="ARBA00023034"/>
    </source>
</evidence>
<keyword evidence="6" id="KW-0812">Transmembrane</keyword>
<comment type="similarity">
    <text evidence="3">Belongs to the MNN1/MNT family.</text>
</comment>
<dbReference type="RefSeq" id="XP_001387878.2">
    <property type="nucleotide sequence ID" value="XM_001387841.1"/>
</dbReference>